<gene>
    <name evidence="2" type="ORF">HYH03_009729</name>
</gene>
<dbReference type="GO" id="GO:0046513">
    <property type="term" value="P:ceramide biosynthetic process"/>
    <property type="evidence" value="ECO:0007669"/>
    <property type="project" value="TreeGrafter"/>
</dbReference>
<accession>A0A835XY96</accession>
<dbReference type="Proteomes" id="UP000612055">
    <property type="component" value="Unassembled WGS sequence"/>
</dbReference>
<dbReference type="InterPro" id="IPR036770">
    <property type="entry name" value="Ankyrin_rpt-contain_sf"/>
</dbReference>
<protein>
    <recommendedName>
        <fullName evidence="4">Ankyrin repeat domain-containing protein</fullName>
    </recommendedName>
</protein>
<comment type="caution">
    <text evidence="2">The sequence shown here is derived from an EMBL/GenBank/DDBJ whole genome shotgun (WGS) entry which is preliminary data.</text>
</comment>
<dbReference type="GO" id="GO:0004620">
    <property type="term" value="F:phospholipase activity"/>
    <property type="evidence" value="ECO:0007669"/>
    <property type="project" value="TreeGrafter"/>
</dbReference>
<dbReference type="AlphaFoldDB" id="A0A835XY96"/>
<feature type="compositionally biased region" description="Gly residues" evidence="1">
    <location>
        <begin position="335"/>
        <end position="357"/>
    </location>
</feature>
<evidence type="ECO:0000313" key="2">
    <source>
        <dbReference type="EMBL" id="KAG2491999.1"/>
    </source>
</evidence>
<dbReference type="SUPFAM" id="SSF140860">
    <property type="entry name" value="Pseudo ankyrin repeat-like"/>
    <property type="match status" value="1"/>
</dbReference>
<name>A0A835XY96_9CHLO</name>
<dbReference type="OrthoDB" id="39676at3166"/>
<evidence type="ECO:0008006" key="4">
    <source>
        <dbReference type="Google" id="ProtNLM"/>
    </source>
</evidence>
<dbReference type="PANTHER" id="PTHR12393:SF6">
    <property type="entry name" value="SPHINGOMYELIN PHOSPHODIESTERASE 2"/>
    <property type="match status" value="1"/>
</dbReference>
<dbReference type="GO" id="GO:0005783">
    <property type="term" value="C:endoplasmic reticulum"/>
    <property type="evidence" value="ECO:0007669"/>
    <property type="project" value="TreeGrafter"/>
</dbReference>
<evidence type="ECO:0000313" key="3">
    <source>
        <dbReference type="Proteomes" id="UP000612055"/>
    </source>
</evidence>
<keyword evidence="3" id="KW-1185">Reference proteome</keyword>
<dbReference type="EMBL" id="JAEHOE010000048">
    <property type="protein sequence ID" value="KAG2491999.1"/>
    <property type="molecule type" value="Genomic_DNA"/>
</dbReference>
<feature type="region of interest" description="Disordered" evidence="1">
    <location>
        <begin position="323"/>
        <end position="359"/>
    </location>
</feature>
<feature type="compositionally biased region" description="Low complexity" evidence="1">
    <location>
        <begin position="324"/>
        <end position="334"/>
    </location>
</feature>
<evidence type="ECO:0000256" key="1">
    <source>
        <dbReference type="SAM" id="MobiDB-lite"/>
    </source>
</evidence>
<proteinExistence type="predicted"/>
<dbReference type="Gene3D" id="1.25.40.20">
    <property type="entry name" value="Ankyrin repeat-containing domain"/>
    <property type="match status" value="1"/>
</dbReference>
<reference evidence="2" key="1">
    <citation type="journal article" date="2020" name="bioRxiv">
        <title>Comparative genomics of Chlamydomonas.</title>
        <authorList>
            <person name="Craig R.J."/>
            <person name="Hasan A.R."/>
            <person name="Ness R.W."/>
            <person name="Keightley P.D."/>
        </authorList>
    </citation>
    <scope>NUCLEOTIDE SEQUENCE</scope>
    <source>
        <strain evidence="2">CCAP 11/70</strain>
    </source>
</reference>
<dbReference type="GO" id="GO:0016020">
    <property type="term" value="C:membrane"/>
    <property type="evidence" value="ECO:0007669"/>
    <property type="project" value="TreeGrafter"/>
</dbReference>
<dbReference type="PANTHER" id="PTHR12393">
    <property type="entry name" value="SPHINGOMYELIN PHOSPHODIESTERASE RELATED"/>
    <property type="match status" value="1"/>
</dbReference>
<organism evidence="2 3">
    <name type="scientific">Edaphochlamys debaryana</name>
    <dbReference type="NCBI Taxonomy" id="47281"/>
    <lineage>
        <taxon>Eukaryota</taxon>
        <taxon>Viridiplantae</taxon>
        <taxon>Chlorophyta</taxon>
        <taxon>core chlorophytes</taxon>
        <taxon>Chlorophyceae</taxon>
        <taxon>CS clade</taxon>
        <taxon>Chlamydomonadales</taxon>
        <taxon>Chlamydomonadales incertae sedis</taxon>
        <taxon>Edaphochlamys</taxon>
    </lineage>
</organism>
<dbReference type="GO" id="GO:0071944">
    <property type="term" value="C:cell periphery"/>
    <property type="evidence" value="ECO:0007669"/>
    <property type="project" value="TreeGrafter"/>
</dbReference>
<sequence length="594" mass="61606">MPLADRRRLLHATAASGDIPNLAYALEVTGLLATAEEVAAAAAAGQLEACKWLCERCRAEGQAQLAEAAVGAAAGAGKLEVVEWFIQQAGPDWKRGPLRSLLRTAMTEAFRGGHSALAEALEAGRPWGPAPEAYLSCSDALQLAAAAAHGLPYAAFVEAWTAACNVVTAHRIAPQPPGEPATWSLQEPLAAAAGSPTPDWTAKVDFLLARGCRRRSSVVAVAVAAPDGMERLLWLTRQRGFPVEEQVLVAAAGRGNLGAVQRLLTAGVRPLCTAAEAAAEAGHVLVIHELWAAGGIAVLERVAAHAGTHAVHPDTLRWLHRTAPSRQARSSPGSARGGAGAGGSGGGGGGAGGGDGLGPEPYAEQRPRIFVAWPAVLAATAAHGDRELVEWLAAARGYAWGPRALEWAAGSGCQELVEWMVEAGCPLEPDAYVAAGRNGDLAMLSCLRRLGCPWTAATFTHAVIDHRASALGLDTSCAARTTGHGAGGASCRTANARTATCPLPVLKWMVERGCPVEYESALAAAMQLEMPADEEDMGAAGSESVVQWLEAQPWLGPGRGSGGVVLEPLWWLAAKRVRNAAARALRELRAALPL</sequence>
<dbReference type="GO" id="GO:0030149">
    <property type="term" value="P:sphingolipid catabolic process"/>
    <property type="evidence" value="ECO:0007669"/>
    <property type="project" value="TreeGrafter"/>
</dbReference>